<evidence type="ECO:0000256" key="1">
    <source>
        <dbReference type="RuleBase" id="RU363082"/>
    </source>
</evidence>
<gene>
    <name evidence="2" type="ORF">THASP1DRAFT_28223</name>
</gene>
<keyword evidence="3" id="KW-1185">Reference proteome</keyword>
<dbReference type="InterPro" id="IPR008554">
    <property type="entry name" value="Glutaredoxin-like"/>
</dbReference>
<dbReference type="PANTHER" id="PTHR33558:SF1">
    <property type="entry name" value="GLUTAREDOXIN-LIKE PROTEIN C5ORF63 HOMOLOG"/>
    <property type="match status" value="1"/>
</dbReference>
<evidence type="ECO:0000313" key="2">
    <source>
        <dbReference type="EMBL" id="RKP09997.1"/>
    </source>
</evidence>
<proteinExistence type="inferred from homology"/>
<dbReference type="Proteomes" id="UP000271241">
    <property type="component" value="Unassembled WGS sequence"/>
</dbReference>
<dbReference type="PANTHER" id="PTHR33558">
    <property type="entry name" value="GLUTAREDOXIN-LIKE PROTEIN C5ORF63 HOMOLOG"/>
    <property type="match status" value="1"/>
</dbReference>
<dbReference type="EMBL" id="KZ992476">
    <property type="protein sequence ID" value="RKP09997.1"/>
    <property type="molecule type" value="Genomic_DNA"/>
</dbReference>
<dbReference type="AlphaFoldDB" id="A0A4P9XUS6"/>
<protein>
    <recommendedName>
        <fullName evidence="1">Glutaredoxin-like protein</fullName>
    </recommendedName>
</protein>
<dbReference type="STRING" id="78915.A0A4P9XUS6"/>
<accession>A0A4P9XUS6</accession>
<dbReference type="OrthoDB" id="429967at2759"/>
<reference evidence="3" key="1">
    <citation type="journal article" date="2018" name="Nat. Microbiol.">
        <title>Leveraging single-cell genomics to expand the fungal tree of life.</title>
        <authorList>
            <person name="Ahrendt S.R."/>
            <person name="Quandt C.A."/>
            <person name="Ciobanu D."/>
            <person name="Clum A."/>
            <person name="Salamov A."/>
            <person name="Andreopoulos B."/>
            <person name="Cheng J.F."/>
            <person name="Woyke T."/>
            <person name="Pelin A."/>
            <person name="Henrissat B."/>
            <person name="Reynolds N.K."/>
            <person name="Benny G.L."/>
            <person name="Smith M.E."/>
            <person name="James T.Y."/>
            <person name="Grigoriev I.V."/>
        </authorList>
    </citation>
    <scope>NUCLEOTIDE SEQUENCE [LARGE SCALE GENOMIC DNA]</scope>
    <source>
        <strain evidence="3">RSA 1356</strain>
    </source>
</reference>
<dbReference type="SUPFAM" id="SSF52833">
    <property type="entry name" value="Thioredoxin-like"/>
    <property type="match status" value="1"/>
</dbReference>
<organism evidence="2 3">
    <name type="scientific">Thamnocephalis sphaerospora</name>
    <dbReference type="NCBI Taxonomy" id="78915"/>
    <lineage>
        <taxon>Eukaryota</taxon>
        <taxon>Fungi</taxon>
        <taxon>Fungi incertae sedis</taxon>
        <taxon>Zoopagomycota</taxon>
        <taxon>Zoopagomycotina</taxon>
        <taxon>Zoopagomycetes</taxon>
        <taxon>Zoopagales</taxon>
        <taxon>Sigmoideomycetaceae</taxon>
        <taxon>Thamnocephalis</taxon>
    </lineage>
</organism>
<name>A0A4P9XUS6_9FUNG</name>
<comment type="similarity">
    <text evidence="1">Belongs to the glutaredoxin family.</text>
</comment>
<keyword evidence="1" id="KW-0249">Electron transport</keyword>
<dbReference type="InterPro" id="IPR052565">
    <property type="entry name" value="Glutaredoxin-like_YDR286C"/>
</dbReference>
<dbReference type="InterPro" id="IPR036249">
    <property type="entry name" value="Thioredoxin-like_sf"/>
</dbReference>
<sequence>MLATAVRRQLLQLTLYTSRTCSLCSDAKASLERVQQQVPFALKEVDIYAKGNEEHQIYMFDIPASMLDAVVHLNGKHLLQHRVDEASLVDTLRKAAAAPPKGSGGK</sequence>
<dbReference type="Pfam" id="PF05768">
    <property type="entry name" value="Glrx-like"/>
    <property type="match status" value="1"/>
</dbReference>
<dbReference type="Gene3D" id="3.40.30.10">
    <property type="entry name" value="Glutaredoxin"/>
    <property type="match status" value="1"/>
</dbReference>
<keyword evidence="1" id="KW-0813">Transport</keyword>
<evidence type="ECO:0000313" key="3">
    <source>
        <dbReference type="Proteomes" id="UP000271241"/>
    </source>
</evidence>